<evidence type="ECO:0000313" key="2">
    <source>
        <dbReference type="EMBL" id="GLI55738.1"/>
    </source>
</evidence>
<dbReference type="SUPFAM" id="SSF89550">
    <property type="entry name" value="PHP domain-like"/>
    <property type="match status" value="1"/>
</dbReference>
<dbReference type="PANTHER" id="PTHR42924:SF3">
    <property type="entry name" value="POLYMERASE_HISTIDINOL PHOSPHATASE N-TERMINAL DOMAIN-CONTAINING PROTEIN"/>
    <property type="match status" value="1"/>
</dbReference>
<sequence length="224" mass="25103">MLLDMHMHIWPTSRDSHMTLEDAVDQARELGLDGICVTDHDNLEIRERAAEYSRKTGYPIFVGVEILTYQGDVVVFGLDEVPEEMLHVGELLDLVEKRGGAAIVAHPFRRNNRGLGEGIKDVYERLTGVEVLNGNTPIELNIEADNLTRRLEVGRVGASDAHYKHEVGRYATKFSRKISSVEELICELREGKFLPATYDEGIYHLNDGTTLRANKFAGIIKKGA</sequence>
<feature type="domain" description="PHP" evidence="1">
    <location>
        <begin position="4"/>
        <end position="67"/>
    </location>
</feature>
<dbReference type="CDD" id="cd07432">
    <property type="entry name" value="PHP_HisPPase"/>
    <property type="match status" value="1"/>
</dbReference>
<dbReference type="InterPro" id="IPR016195">
    <property type="entry name" value="Pol/histidinol_Pase-like"/>
</dbReference>
<evidence type="ECO:0000313" key="3">
    <source>
        <dbReference type="Proteomes" id="UP001144471"/>
    </source>
</evidence>
<keyword evidence="3" id="KW-1185">Reference proteome</keyword>
<reference evidence="2" key="1">
    <citation type="submission" date="2022-12" db="EMBL/GenBank/DDBJ databases">
        <title>Reference genome sequencing for broad-spectrum identification of bacterial and archaeal isolates by mass spectrometry.</title>
        <authorList>
            <person name="Sekiguchi Y."/>
            <person name="Tourlousse D.M."/>
        </authorList>
    </citation>
    <scope>NUCLEOTIDE SEQUENCE</scope>
    <source>
        <strain evidence="2">10succ1</strain>
    </source>
</reference>
<dbReference type="GO" id="GO:0004534">
    <property type="term" value="F:5'-3' RNA exonuclease activity"/>
    <property type="evidence" value="ECO:0007669"/>
    <property type="project" value="TreeGrafter"/>
</dbReference>
<dbReference type="AlphaFoldDB" id="A0A9W6GK36"/>
<dbReference type="EMBL" id="BSDY01000005">
    <property type="protein sequence ID" value="GLI55738.1"/>
    <property type="molecule type" value="Genomic_DNA"/>
</dbReference>
<dbReference type="GO" id="GO:0035312">
    <property type="term" value="F:5'-3' DNA exonuclease activity"/>
    <property type="evidence" value="ECO:0007669"/>
    <property type="project" value="TreeGrafter"/>
</dbReference>
<evidence type="ECO:0000259" key="1">
    <source>
        <dbReference type="Pfam" id="PF02811"/>
    </source>
</evidence>
<proteinExistence type="predicted"/>
<accession>A0A9W6GK36</accession>
<dbReference type="Pfam" id="PF13263">
    <property type="entry name" value="PHP_C"/>
    <property type="match status" value="1"/>
</dbReference>
<comment type="caution">
    <text evidence="2">The sequence shown here is derived from an EMBL/GenBank/DDBJ whole genome shotgun (WGS) entry which is preliminary data.</text>
</comment>
<dbReference type="Gene3D" id="3.20.20.140">
    <property type="entry name" value="Metal-dependent hydrolases"/>
    <property type="match status" value="1"/>
</dbReference>
<protein>
    <submittedName>
        <fullName evidence="2">Histidinol-phosphatase</fullName>
    </submittedName>
</protein>
<organism evidence="2 3">
    <name type="scientific">Propionigenium maris DSM 9537</name>
    <dbReference type="NCBI Taxonomy" id="1123000"/>
    <lineage>
        <taxon>Bacteria</taxon>
        <taxon>Fusobacteriati</taxon>
        <taxon>Fusobacteriota</taxon>
        <taxon>Fusobacteriia</taxon>
        <taxon>Fusobacteriales</taxon>
        <taxon>Fusobacteriaceae</taxon>
        <taxon>Propionigenium</taxon>
    </lineage>
</organism>
<dbReference type="RefSeq" id="WP_281834408.1">
    <property type="nucleotide sequence ID" value="NZ_BSDY01000005.1"/>
</dbReference>
<gene>
    <name evidence="2" type="ORF">PM10SUCC1_12520</name>
</gene>
<dbReference type="InterPro" id="IPR052018">
    <property type="entry name" value="PHP_domain"/>
</dbReference>
<name>A0A9W6GK36_9FUSO</name>
<dbReference type="InterPro" id="IPR004013">
    <property type="entry name" value="PHP_dom"/>
</dbReference>
<dbReference type="Pfam" id="PF02811">
    <property type="entry name" value="PHP"/>
    <property type="match status" value="1"/>
</dbReference>
<dbReference type="PANTHER" id="PTHR42924">
    <property type="entry name" value="EXONUCLEASE"/>
    <property type="match status" value="1"/>
</dbReference>
<dbReference type="Proteomes" id="UP001144471">
    <property type="component" value="Unassembled WGS sequence"/>
</dbReference>